<dbReference type="InterPro" id="IPR051839">
    <property type="entry name" value="RD_transcriptional_regulator"/>
</dbReference>
<feature type="non-terminal residue" evidence="1">
    <location>
        <position position="130"/>
    </location>
</feature>
<dbReference type="AlphaFoldDB" id="A0A239AJ65"/>
<dbReference type="OrthoDB" id="52928at2"/>
<organism evidence="1 2">
    <name type="scientific">Haloechinothrix alba</name>
    <dbReference type="NCBI Taxonomy" id="664784"/>
    <lineage>
        <taxon>Bacteria</taxon>
        <taxon>Bacillati</taxon>
        <taxon>Actinomycetota</taxon>
        <taxon>Actinomycetes</taxon>
        <taxon>Pseudonocardiales</taxon>
        <taxon>Pseudonocardiaceae</taxon>
        <taxon>Haloechinothrix</taxon>
    </lineage>
</organism>
<dbReference type="Proteomes" id="UP000198348">
    <property type="component" value="Unassembled WGS sequence"/>
</dbReference>
<dbReference type="Gene3D" id="1.10.10.60">
    <property type="entry name" value="Homeodomain-like"/>
    <property type="match status" value="1"/>
</dbReference>
<dbReference type="InterPro" id="IPR009057">
    <property type="entry name" value="Homeodomain-like_sf"/>
</dbReference>
<protein>
    <submittedName>
        <fullName evidence="1">Transposase and inactivated derivatives</fullName>
    </submittedName>
</protein>
<reference evidence="1 2" key="1">
    <citation type="submission" date="2017-06" db="EMBL/GenBank/DDBJ databases">
        <authorList>
            <person name="Kim H.J."/>
            <person name="Triplett B.A."/>
        </authorList>
    </citation>
    <scope>NUCLEOTIDE SEQUENCE [LARGE SCALE GENOMIC DNA]</scope>
    <source>
        <strain evidence="1 2">DSM 45207</strain>
    </source>
</reference>
<dbReference type="InterPro" id="IPR002514">
    <property type="entry name" value="Transposase_8"/>
</dbReference>
<proteinExistence type="predicted"/>
<keyword evidence="2" id="KW-1185">Reference proteome</keyword>
<evidence type="ECO:0000313" key="2">
    <source>
        <dbReference type="Proteomes" id="UP000198348"/>
    </source>
</evidence>
<accession>A0A239AJ65</accession>
<evidence type="ECO:0000313" key="1">
    <source>
        <dbReference type="EMBL" id="SNR95392.1"/>
    </source>
</evidence>
<name>A0A239AJ65_9PSEU</name>
<dbReference type="PANTHER" id="PTHR33215">
    <property type="entry name" value="PROTEIN DISTAL ANTENNA"/>
    <property type="match status" value="1"/>
</dbReference>
<dbReference type="GO" id="GO:0003677">
    <property type="term" value="F:DNA binding"/>
    <property type="evidence" value="ECO:0007669"/>
    <property type="project" value="InterPro"/>
</dbReference>
<dbReference type="RefSeq" id="WP_141134777.1">
    <property type="nucleotide sequence ID" value="NZ_FZNW01000043.1"/>
</dbReference>
<dbReference type="GO" id="GO:0004803">
    <property type="term" value="F:transposase activity"/>
    <property type="evidence" value="ECO:0007669"/>
    <property type="project" value="InterPro"/>
</dbReference>
<dbReference type="EMBL" id="FZNW01000043">
    <property type="protein sequence ID" value="SNR95392.1"/>
    <property type="molecule type" value="Genomic_DNA"/>
</dbReference>
<dbReference type="GO" id="GO:0006313">
    <property type="term" value="P:DNA transposition"/>
    <property type="evidence" value="ECO:0007669"/>
    <property type="project" value="InterPro"/>
</dbReference>
<dbReference type="PANTHER" id="PTHR33215:SF13">
    <property type="entry name" value="PROTEIN DISTAL ANTENNA"/>
    <property type="match status" value="1"/>
</dbReference>
<gene>
    <name evidence="1" type="ORF">SAMN06265360_1431</name>
</gene>
<sequence>MTGEQRRTRRKFSAEFKRDAVELVLTGGKSVAEAARCLGIYDSTLGNWVKQARIDRGQQEGLGTEERARLRELERDNAKLRMERDLRGELMSLLGEGVDRVTRYRCVDSGKADDFTVAAACRAAGVSTSA</sequence>
<dbReference type="Pfam" id="PF01527">
    <property type="entry name" value="HTH_Tnp_1"/>
    <property type="match status" value="1"/>
</dbReference>
<dbReference type="SUPFAM" id="SSF46689">
    <property type="entry name" value="Homeodomain-like"/>
    <property type="match status" value="1"/>
</dbReference>